<evidence type="ECO:0000313" key="5">
    <source>
        <dbReference type="Proteomes" id="UP000242287"/>
    </source>
</evidence>
<keyword evidence="1" id="KW-0238">DNA-binding</keyword>
<organism evidence="4 5">
    <name type="scientific">Amanita thiersii Skay4041</name>
    <dbReference type="NCBI Taxonomy" id="703135"/>
    <lineage>
        <taxon>Eukaryota</taxon>
        <taxon>Fungi</taxon>
        <taxon>Dikarya</taxon>
        <taxon>Basidiomycota</taxon>
        <taxon>Agaricomycotina</taxon>
        <taxon>Agaricomycetes</taxon>
        <taxon>Agaricomycetidae</taxon>
        <taxon>Agaricales</taxon>
        <taxon>Pluteineae</taxon>
        <taxon>Amanitaceae</taxon>
        <taxon>Amanita</taxon>
    </lineage>
</organism>
<evidence type="ECO:0000259" key="3">
    <source>
        <dbReference type="PROSITE" id="PS51526"/>
    </source>
</evidence>
<dbReference type="PROSITE" id="PS51526">
    <property type="entry name" value="RFX_DBD"/>
    <property type="match status" value="1"/>
</dbReference>
<evidence type="ECO:0000256" key="2">
    <source>
        <dbReference type="SAM" id="MobiDB-lite"/>
    </source>
</evidence>
<feature type="compositionally biased region" description="Polar residues" evidence="2">
    <location>
        <begin position="74"/>
        <end position="83"/>
    </location>
</feature>
<feature type="region of interest" description="Disordered" evidence="2">
    <location>
        <begin position="20"/>
        <end position="120"/>
    </location>
</feature>
<dbReference type="AlphaFoldDB" id="A0A2A9NY08"/>
<feature type="region of interest" description="Disordered" evidence="2">
    <location>
        <begin position="290"/>
        <end position="328"/>
    </location>
</feature>
<keyword evidence="5" id="KW-1185">Reference proteome</keyword>
<proteinExistence type="predicted"/>
<dbReference type="InterPro" id="IPR039779">
    <property type="entry name" value="RFX-like"/>
</dbReference>
<dbReference type="Gene3D" id="1.10.10.10">
    <property type="entry name" value="Winged helix-like DNA-binding domain superfamily/Winged helix DNA-binding domain"/>
    <property type="match status" value="1"/>
</dbReference>
<feature type="compositionally biased region" description="Basic and acidic residues" evidence="2">
    <location>
        <begin position="845"/>
        <end position="854"/>
    </location>
</feature>
<dbReference type="InterPro" id="IPR036388">
    <property type="entry name" value="WH-like_DNA-bd_sf"/>
</dbReference>
<feature type="compositionally biased region" description="Acidic residues" evidence="2">
    <location>
        <begin position="305"/>
        <end position="315"/>
    </location>
</feature>
<dbReference type="InterPro" id="IPR057321">
    <property type="entry name" value="RFX1-4/6/8-like_BCD"/>
</dbReference>
<dbReference type="GO" id="GO:0000978">
    <property type="term" value="F:RNA polymerase II cis-regulatory region sequence-specific DNA binding"/>
    <property type="evidence" value="ECO:0007669"/>
    <property type="project" value="TreeGrafter"/>
</dbReference>
<dbReference type="InterPro" id="IPR036390">
    <property type="entry name" value="WH_DNA-bd_sf"/>
</dbReference>
<dbReference type="InterPro" id="IPR003150">
    <property type="entry name" value="DNA-bd_RFX"/>
</dbReference>
<evidence type="ECO:0000256" key="1">
    <source>
        <dbReference type="ARBA" id="ARBA00023125"/>
    </source>
</evidence>
<sequence length="861" mass="94439">MTAVNMQMMPTSVPFDYPHVHSRSNSLSSLSTHSSNSRPQSSQGGIPRMQGGLPHPTPEDIYRNPHYLPHQTDHSPPNHNITNPALKGTLRPTLSRARAAASPYPRDTDSVHSSSSETDDMAMFLSNPNPDYMFTGNHPMSSSQDTLHTTGAFGRMTLSPDHALEKLAANVRAATTTSASDRAKQIFVQAWLTANYAPYPDGNVPRQGLYFSYRRVCDQYGIPHINTATLGKAIRLCFPTIKTRRLGVRGNSKYHYCGIRPATTAEAEWLQEYIQKSNNNAAQSSINAARLANEQAEASTRSEERSDEDDDEDSESANSASGSKRNSLSLSGDVAAVFPQDMSDKTPTAATLLSQVQTSQRPPASFPHQASIRRHPNQESGLLVVSQTHSPAGSSSIAYGTSQQAMSVRQLPSFPSIDEAVGANSTSPHSIAAREAWNWFQEHLDALMDSIRAFRFDQFEMNLRSFWSNLGGQHREVVHAPAIAGLMAKADAIVYDEILEILRSQMLSPISPNSLASLRQLALKMEKILLVALENYGNTFVEPKVELGARFGHLVLRFLDIYQVTQALNTVLTNQKQLSEMRRSWQRVDFESVRNQSALVCNCRHEDLVQLLEVEFVALLDSIGKTNEPVRDVMAWADKCCERLMGSTRVNQSMSEERTTMSSRSVLIRWGYVTSQVMRDLTIRSDPAFGAFQILKLFLDDWIAVNVLRNVALSTNSVAASVEPVMQQQFFSLSPMAGQESFSTLDVRPPAMMAHTPTTSSMLAALQADPFVPGPLDPTSSAFNSDTFGSMSYMDASGTPDDTLPPGHQGGLSFTDFSGTANSFGVSDFATQDLTLTSSATPGSEPDHEPESVKTEQSQGV</sequence>
<dbReference type="Proteomes" id="UP000242287">
    <property type="component" value="Unassembled WGS sequence"/>
</dbReference>
<feature type="region of interest" description="Disordered" evidence="2">
    <location>
        <begin position="794"/>
        <end position="815"/>
    </location>
</feature>
<dbReference type="GO" id="GO:0000981">
    <property type="term" value="F:DNA-binding transcription factor activity, RNA polymerase II-specific"/>
    <property type="evidence" value="ECO:0007669"/>
    <property type="project" value="TreeGrafter"/>
</dbReference>
<accession>A0A2A9NY08</accession>
<dbReference type="STRING" id="703135.A0A2A9NY08"/>
<dbReference type="PANTHER" id="PTHR12619:SF5">
    <property type="entry name" value="TRANSCRIPTION FACTOR RFX4"/>
    <property type="match status" value="1"/>
</dbReference>
<reference evidence="4 5" key="1">
    <citation type="submission" date="2014-02" db="EMBL/GenBank/DDBJ databases">
        <title>Transposable element dynamics among asymbiotic and ectomycorrhizal Amanita fungi.</title>
        <authorList>
            <consortium name="DOE Joint Genome Institute"/>
            <person name="Hess J."/>
            <person name="Skrede I."/>
            <person name="Wolfe B."/>
            <person name="LaButti K."/>
            <person name="Ohm R.A."/>
            <person name="Grigoriev I.V."/>
            <person name="Pringle A."/>
        </authorList>
    </citation>
    <scope>NUCLEOTIDE SEQUENCE [LARGE SCALE GENOMIC DNA]</scope>
    <source>
        <strain evidence="4 5">SKay4041</strain>
    </source>
</reference>
<protein>
    <recommendedName>
        <fullName evidence="3">RFX-type winged-helix domain-containing protein</fullName>
    </recommendedName>
</protein>
<feature type="compositionally biased region" description="Low complexity" evidence="2">
    <location>
        <begin position="290"/>
        <end position="299"/>
    </location>
</feature>
<name>A0A2A9NY08_9AGAR</name>
<feature type="region of interest" description="Disordered" evidence="2">
    <location>
        <begin position="835"/>
        <end position="861"/>
    </location>
</feature>
<dbReference type="SUPFAM" id="SSF46785">
    <property type="entry name" value="Winged helix' DNA-binding domain"/>
    <property type="match status" value="1"/>
</dbReference>
<dbReference type="EMBL" id="KZ301977">
    <property type="protein sequence ID" value="PFH52733.1"/>
    <property type="molecule type" value="Genomic_DNA"/>
</dbReference>
<dbReference type="OrthoDB" id="10056949at2759"/>
<dbReference type="PANTHER" id="PTHR12619">
    <property type="entry name" value="RFX TRANSCRIPTION FACTOR FAMILY"/>
    <property type="match status" value="1"/>
</dbReference>
<feature type="domain" description="RFX-type winged-helix" evidence="3">
    <location>
        <begin position="188"/>
        <end position="263"/>
    </location>
</feature>
<dbReference type="Pfam" id="PF25340">
    <property type="entry name" value="BCD_RFX"/>
    <property type="match status" value="1"/>
</dbReference>
<feature type="compositionally biased region" description="Low complexity" evidence="2">
    <location>
        <begin position="23"/>
        <end position="38"/>
    </location>
</feature>
<dbReference type="Pfam" id="PF02257">
    <property type="entry name" value="RFX_DNA_binding"/>
    <property type="match status" value="1"/>
</dbReference>
<evidence type="ECO:0000313" key="4">
    <source>
        <dbReference type="EMBL" id="PFH52733.1"/>
    </source>
</evidence>
<gene>
    <name evidence="4" type="ORF">AMATHDRAFT_45954</name>
</gene>